<dbReference type="CDD" id="cd07989">
    <property type="entry name" value="LPLAT_AGPAT-like"/>
    <property type="match status" value="1"/>
</dbReference>
<name>A0ABN2XTQ6_9ACTN</name>
<keyword evidence="6" id="KW-1185">Reference proteome</keyword>
<keyword evidence="1" id="KW-0808">Transferase</keyword>
<evidence type="ECO:0000256" key="3">
    <source>
        <dbReference type="SAM" id="MobiDB-lite"/>
    </source>
</evidence>
<evidence type="ECO:0000313" key="5">
    <source>
        <dbReference type="EMBL" id="GAA2117042.1"/>
    </source>
</evidence>
<feature type="domain" description="Phospholipid/glycerol acyltransferase" evidence="4">
    <location>
        <begin position="86"/>
        <end position="205"/>
    </location>
</feature>
<evidence type="ECO:0000256" key="1">
    <source>
        <dbReference type="ARBA" id="ARBA00022679"/>
    </source>
</evidence>
<keyword evidence="2" id="KW-0012">Acyltransferase</keyword>
<gene>
    <name evidence="5" type="ORF">GCM10009843_07700</name>
</gene>
<dbReference type="SUPFAM" id="SSF69593">
    <property type="entry name" value="Glycerol-3-phosphate (1)-acyltransferase"/>
    <property type="match status" value="1"/>
</dbReference>
<accession>A0ABN2XTQ6</accession>
<protein>
    <recommendedName>
        <fullName evidence="4">Phospholipid/glycerol acyltransferase domain-containing protein</fullName>
    </recommendedName>
</protein>
<dbReference type="InterPro" id="IPR002123">
    <property type="entry name" value="Plipid/glycerol_acylTrfase"/>
</dbReference>
<feature type="region of interest" description="Disordered" evidence="3">
    <location>
        <begin position="279"/>
        <end position="344"/>
    </location>
</feature>
<dbReference type="PANTHER" id="PTHR10434:SF11">
    <property type="entry name" value="1-ACYL-SN-GLYCEROL-3-PHOSPHATE ACYLTRANSFERASE"/>
    <property type="match status" value="1"/>
</dbReference>
<proteinExistence type="predicted"/>
<dbReference type="EMBL" id="BAAAQQ010000002">
    <property type="protein sequence ID" value="GAA2117042.1"/>
    <property type="molecule type" value="Genomic_DNA"/>
</dbReference>
<dbReference type="Pfam" id="PF01553">
    <property type="entry name" value="Acyltransferase"/>
    <property type="match status" value="1"/>
</dbReference>
<feature type="compositionally biased region" description="Basic and acidic residues" evidence="3">
    <location>
        <begin position="280"/>
        <end position="323"/>
    </location>
</feature>
<comment type="caution">
    <text evidence="5">The sequence shown here is derived from an EMBL/GenBank/DDBJ whole genome shotgun (WGS) entry which is preliminary data.</text>
</comment>
<reference evidence="5 6" key="1">
    <citation type="journal article" date="2019" name="Int. J. Syst. Evol. Microbiol.">
        <title>The Global Catalogue of Microorganisms (GCM) 10K type strain sequencing project: providing services to taxonomists for standard genome sequencing and annotation.</title>
        <authorList>
            <consortium name="The Broad Institute Genomics Platform"/>
            <consortium name="The Broad Institute Genome Sequencing Center for Infectious Disease"/>
            <person name="Wu L."/>
            <person name="Ma J."/>
        </authorList>
    </citation>
    <scope>NUCLEOTIDE SEQUENCE [LARGE SCALE GENOMIC DNA]</scope>
    <source>
        <strain evidence="5 6">JCM 16021</strain>
    </source>
</reference>
<dbReference type="Proteomes" id="UP001500575">
    <property type="component" value="Unassembled WGS sequence"/>
</dbReference>
<sequence length="344" mass="37498">MRGLCTPGVEPATSRLVSRDVSPLGDRPGEDYCSVAAAESGRRHGTLAGGTVFYWFLKWVAIGPLLRIVFRPVVEGDEHVPETGPAILASNHLSYADWLFMPLTLSRRVTFVAKAEYFTSPGLKGWFQRKFFSGAGQVPIDRSGASAAEGALSSARAILEEGDLFGIYPEGTRSHDGRLYRGKTGVARLALETKVPVIPVAVLRTDVVAPPGRKFGTFTRPGVRFGKPLDFSRYEGLENDRYILRSVTDEIMYEIMRLSGQEYVDLYAGQAKELATKAAQEAKEQAREQAREEARRAKAEKAAADEAGRREAAGADDTDRADEADPAGPSDPDKADESEQKKAS</sequence>
<evidence type="ECO:0000313" key="6">
    <source>
        <dbReference type="Proteomes" id="UP001500575"/>
    </source>
</evidence>
<evidence type="ECO:0000256" key="2">
    <source>
        <dbReference type="ARBA" id="ARBA00023315"/>
    </source>
</evidence>
<organism evidence="5 6">
    <name type="scientific">Nocardioides bigeumensis</name>
    <dbReference type="NCBI Taxonomy" id="433657"/>
    <lineage>
        <taxon>Bacteria</taxon>
        <taxon>Bacillati</taxon>
        <taxon>Actinomycetota</taxon>
        <taxon>Actinomycetes</taxon>
        <taxon>Propionibacteriales</taxon>
        <taxon>Nocardioidaceae</taxon>
        <taxon>Nocardioides</taxon>
    </lineage>
</organism>
<dbReference type="SMART" id="SM00563">
    <property type="entry name" value="PlsC"/>
    <property type="match status" value="1"/>
</dbReference>
<dbReference type="PANTHER" id="PTHR10434">
    <property type="entry name" value="1-ACYL-SN-GLYCEROL-3-PHOSPHATE ACYLTRANSFERASE"/>
    <property type="match status" value="1"/>
</dbReference>
<evidence type="ECO:0000259" key="4">
    <source>
        <dbReference type="SMART" id="SM00563"/>
    </source>
</evidence>
<feature type="compositionally biased region" description="Basic and acidic residues" evidence="3">
    <location>
        <begin position="331"/>
        <end position="344"/>
    </location>
</feature>